<evidence type="ECO:0000259" key="2">
    <source>
        <dbReference type="Pfam" id="PF21722"/>
    </source>
</evidence>
<dbReference type="Pfam" id="PF21722">
    <property type="entry name" value="Gly_rich_2"/>
    <property type="match status" value="1"/>
</dbReference>
<dbReference type="Gene3D" id="2.60.120.200">
    <property type="match status" value="1"/>
</dbReference>
<feature type="domain" description="Glycine-rich" evidence="2">
    <location>
        <begin position="249"/>
        <end position="428"/>
    </location>
</feature>
<protein>
    <submittedName>
        <fullName evidence="4">Concanavalin A-like lectin/glucanases superfamily</fullName>
    </submittedName>
</protein>
<proteinExistence type="predicted"/>
<dbReference type="EMBL" id="LR797534">
    <property type="protein sequence ID" value="CAB4223016.1"/>
    <property type="molecule type" value="Genomic_DNA"/>
</dbReference>
<dbReference type="EMBL" id="LR796858">
    <property type="protein sequence ID" value="CAB4171085.1"/>
    <property type="molecule type" value="Genomic_DNA"/>
</dbReference>
<dbReference type="SUPFAM" id="SSF49899">
    <property type="entry name" value="Concanavalin A-like lectins/glucanases"/>
    <property type="match status" value="1"/>
</dbReference>
<evidence type="ECO:0000313" key="6">
    <source>
        <dbReference type="EMBL" id="CAB4223016.1"/>
    </source>
</evidence>
<evidence type="ECO:0000256" key="1">
    <source>
        <dbReference type="SAM" id="MobiDB-lite"/>
    </source>
</evidence>
<evidence type="ECO:0000313" key="4">
    <source>
        <dbReference type="EMBL" id="CAB4171085.1"/>
    </source>
</evidence>
<evidence type="ECO:0000313" key="3">
    <source>
        <dbReference type="EMBL" id="CAB4167369.1"/>
    </source>
</evidence>
<dbReference type="EMBL" id="LR796944">
    <property type="protein sequence ID" value="CAB4176580.1"/>
    <property type="molecule type" value="Genomic_DNA"/>
</dbReference>
<keyword evidence="4" id="KW-0430">Lectin</keyword>
<feature type="region of interest" description="Disordered" evidence="1">
    <location>
        <begin position="385"/>
        <end position="404"/>
    </location>
</feature>
<dbReference type="InterPro" id="IPR049304">
    <property type="entry name" value="Gly_rich_dom"/>
</dbReference>
<evidence type="ECO:0000313" key="5">
    <source>
        <dbReference type="EMBL" id="CAB4176580.1"/>
    </source>
</evidence>
<reference evidence="4" key="1">
    <citation type="submission" date="2020-05" db="EMBL/GenBank/DDBJ databases">
        <authorList>
            <person name="Chiriac C."/>
            <person name="Salcher M."/>
            <person name="Ghai R."/>
            <person name="Kavagutti S V."/>
        </authorList>
    </citation>
    <scope>NUCLEOTIDE SEQUENCE</scope>
</reference>
<dbReference type="Pfam" id="PF13385">
    <property type="entry name" value="Laminin_G_3"/>
    <property type="match status" value="1"/>
</dbReference>
<name>A0A6J5PPD3_9CAUD</name>
<sequence>MAITIGGYYNTTNLMCYLDSSNATSYPGTGTVWTDLSGNSRNGTLVGSPTYSNNSIVFNGTNYVSLGNFGVFPTTGTISFLLNSSAVESYRNPFHTHYTGTASNIGIRFEQNSQGSIGVNIGNDAGTAQGWWLLDAGFKSNTWFYLTVSWNTTTNIISGYVNGRLIWANSNTYWATQMPTVTLGGGFDTSRLFKGSILNLSIYNRVLSQAEILSNYAALGLLLSDGSVQISPAISSNTGKLLSISSFPTAGTSTWTKPGGCTNVIVKVVGGGGGASAYCESGGAGGYSEKRIDVTAVSTVSVTVGAGAAQAAYAGGTNGGTSSFGTYCSATGGYGSNQNFSHSGGHGGIGSSGDINLYGGSGTGHTNTSGHGALGNGGQSYWGGGNNLIGRHQNPGGFRDAAPGSGGCGGVTDAGTLGSAGQTGLVVIWEYT</sequence>
<accession>A0A6J5PPD3</accession>
<gene>
    <name evidence="6" type="ORF">UFOVP1666_59</name>
    <name evidence="3" type="ORF">UFOVP867_14</name>
    <name evidence="4" type="ORF">UFOVP913_184</name>
    <name evidence="5" type="ORF">UFOVP993_40</name>
</gene>
<organism evidence="4">
    <name type="scientific">uncultured Caudovirales phage</name>
    <dbReference type="NCBI Taxonomy" id="2100421"/>
    <lineage>
        <taxon>Viruses</taxon>
        <taxon>Duplodnaviria</taxon>
        <taxon>Heunggongvirae</taxon>
        <taxon>Uroviricota</taxon>
        <taxon>Caudoviricetes</taxon>
        <taxon>Peduoviridae</taxon>
        <taxon>Maltschvirus</taxon>
        <taxon>Maltschvirus maltsch</taxon>
    </lineage>
</organism>
<dbReference type="EMBL" id="LR796815">
    <property type="protein sequence ID" value="CAB4167369.1"/>
    <property type="molecule type" value="Genomic_DNA"/>
</dbReference>
<dbReference type="InterPro" id="IPR013320">
    <property type="entry name" value="ConA-like_dom_sf"/>
</dbReference>
<dbReference type="GO" id="GO:0030246">
    <property type="term" value="F:carbohydrate binding"/>
    <property type="evidence" value="ECO:0007669"/>
    <property type="project" value="UniProtKB-KW"/>
</dbReference>